<reference evidence="3" key="1">
    <citation type="submission" date="2021-01" db="EMBL/GenBank/DDBJ databases">
        <authorList>
            <person name="Bezrukov I."/>
        </authorList>
    </citation>
    <scope>NUCLEOTIDE SEQUENCE</scope>
</reference>
<name>A0A8S1ZKS2_ARAAE</name>
<accession>A0A8S1ZKS2</accession>
<feature type="transmembrane region" description="Helical" evidence="1">
    <location>
        <begin position="90"/>
        <end position="109"/>
    </location>
</feature>
<dbReference type="InterPro" id="IPR036047">
    <property type="entry name" value="F-box-like_dom_sf"/>
</dbReference>
<dbReference type="EMBL" id="LR999451">
    <property type="protein sequence ID" value="CAE5958079.1"/>
    <property type="molecule type" value="Genomic_DNA"/>
</dbReference>
<dbReference type="PANTHER" id="PTHR31672">
    <property type="entry name" value="BNACNNG10540D PROTEIN"/>
    <property type="match status" value="1"/>
</dbReference>
<feature type="transmembrane region" description="Helical" evidence="1">
    <location>
        <begin position="426"/>
        <end position="445"/>
    </location>
</feature>
<evidence type="ECO:0000313" key="4">
    <source>
        <dbReference type="Proteomes" id="UP000682877"/>
    </source>
</evidence>
<keyword evidence="1" id="KW-1133">Transmembrane helix</keyword>
<feature type="transmembrane region" description="Helical" evidence="1">
    <location>
        <begin position="1018"/>
        <end position="1037"/>
    </location>
</feature>
<gene>
    <name evidence="3" type="ORF">AARE701A_LOCUS1718</name>
</gene>
<feature type="domain" description="F-box" evidence="2">
    <location>
        <begin position="6"/>
        <end position="46"/>
    </location>
</feature>
<keyword evidence="4" id="KW-1185">Reference proteome</keyword>
<evidence type="ECO:0000313" key="3">
    <source>
        <dbReference type="EMBL" id="CAE5958079.1"/>
    </source>
</evidence>
<sequence>MIMNDLPLHLLDEILFRLEPKSMAMMRCTNKSFKSNLTDPRFGPQYPSWVRPNLISLSTSDISLVFCKPLVSSCDSVSLEFRAGLIKDRCYIFGSCSGLLLIYIGHLFVANPLTKKFRILNHSGSKLLPHIVGGVEKHDPYDPNDPLVRRTERAMCVGFVVDPSRTTKRFKIVCILEMETKYIFEISDGDSWRLSKTTLTTSSKSGLKTRIKPVYVDGNLHWLRNDWSLIAFNPETEQARLIPCSFHPTPDTKVLFAAKEKINPMTLISGTIKEISIYTLLGNHKWALERQIKNVPMEKLRFKYWNVVAYDGKCLVVLDNEMVHHVDSWRVLGGIEYWSEDFYMFTPSYFSIEEDEQTKSTMDPLQFAEKLEEEEGRSFGLKLHLVFWLLKQWFMSRSLVVCQPLVSSSDSVALEYIAGFINDRCYIFGSCFGLLLIYIGHLFVANPLTKKFRILNHSGSKLLPHIVGCVEKYDPYDPNGPLVRRTERAMCVGFVVDPSRTTKRFKIVCILEMETKYRFEISDGDSWRLSKTTLTTSSKSGLKTRIKPVYVDGNLHWLRNDWSLIAFNPETEQARLIPCSFHPTPDTKVLFAAKDKINPMTLISGTIKEISIYTLLGNHKWALERQIKNVSMEKTRFKYWHVVAYDGKCLVVLENNVEADSWRVLGGVECWSEDFYMFTPSYFSIEEDEQTKVIVASDDQHISYLTTLLEVIDPTSTPDPMEWSEAYGLRELPPIQKIVEDLMREPPFFLVPLDIPGNKYRTVRTFGMDIKANRPKARFYERHLNDDGKWVGLGEAADVEGSTLQCSDEMWGGSWLGYKQGRFAFVLDSDNLKHSTTVIPSFFKSTMTPGGFADYLAQKEAKSFGLKLHLVLADIEVSIKKIVEDVMMDPPVFINMFDSSGNVVVPRTKHPVGLDVKANRPHAHLYEKRLKSAGNWVNRFRHFDKLESKSMAMMRCTNKSFKSYLTDPRFGPQYPSWVRPTLINLSSSNKSLIFSQPLVSSCDSVSLGNRAEFINDRYYIFGSCSGLLLLYIGYLFVTNPLTKKFRVVDHYGSKLLPYIVGGVEKNDPYDPDGPLVRTERAMCVGFVVDHYRTTKKFKIVCILEMETKYRFEISDGDSWRLSKTTLTTSSKSGLKKRMKPVYIDGNLHWLRNDWSLIAFNPETEQARLIPSSFHPTPDTKVLFAANDKINILTLISGTKKAITVYTLLGNHKWALARQIKNVSIDDTCLECWNVVAYDGKCLVVREKEKGCEDIGLHVYDMEADSWGVFETTKCWSEDFYKFTPSYFSTEDDEQTKVIVASDDQHISYLTTLMDVIDTTR</sequence>
<dbReference type="Pfam" id="PF07734">
    <property type="entry name" value="FBA_1"/>
    <property type="match status" value="2"/>
</dbReference>
<dbReference type="InterPro" id="IPR001810">
    <property type="entry name" value="F-box_dom"/>
</dbReference>
<dbReference type="PANTHER" id="PTHR31672:SF13">
    <property type="entry name" value="F-BOX PROTEIN CPR30-LIKE"/>
    <property type="match status" value="1"/>
</dbReference>
<evidence type="ECO:0000259" key="2">
    <source>
        <dbReference type="SMART" id="SM00256"/>
    </source>
</evidence>
<evidence type="ECO:0000256" key="1">
    <source>
        <dbReference type="SAM" id="Phobius"/>
    </source>
</evidence>
<dbReference type="Pfam" id="PF00646">
    <property type="entry name" value="F-box"/>
    <property type="match status" value="1"/>
</dbReference>
<protein>
    <recommendedName>
        <fullName evidence="2">F-box domain-containing protein</fullName>
    </recommendedName>
</protein>
<organism evidence="3 4">
    <name type="scientific">Arabidopsis arenosa</name>
    <name type="common">Sand rock-cress</name>
    <name type="synonym">Cardaminopsis arenosa</name>
    <dbReference type="NCBI Taxonomy" id="38785"/>
    <lineage>
        <taxon>Eukaryota</taxon>
        <taxon>Viridiplantae</taxon>
        <taxon>Streptophyta</taxon>
        <taxon>Embryophyta</taxon>
        <taxon>Tracheophyta</taxon>
        <taxon>Spermatophyta</taxon>
        <taxon>Magnoliopsida</taxon>
        <taxon>eudicotyledons</taxon>
        <taxon>Gunneridae</taxon>
        <taxon>Pentapetalae</taxon>
        <taxon>rosids</taxon>
        <taxon>malvids</taxon>
        <taxon>Brassicales</taxon>
        <taxon>Brassicaceae</taxon>
        <taxon>Camelineae</taxon>
        <taxon>Arabidopsis</taxon>
    </lineage>
</organism>
<proteinExistence type="predicted"/>
<dbReference type="SUPFAM" id="SSF81383">
    <property type="entry name" value="F-box domain"/>
    <property type="match status" value="1"/>
</dbReference>
<keyword evidence="1" id="KW-0812">Transmembrane</keyword>
<dbReference type="InterPro" id="IPR006527">
    <property type="entry name" value="F-box-assoc_dom_typ1"/>
</dbReference>
<dbReference type="Proteomes" id="UP000682877">
    <property type="component" value="Chromosome 1"/>
</dbReference>
<dbReference type="SMART" id="SM00256">
    <property type="entry name" value="FBOX"/>
    <property type="match status" value="1"/>
</dbReference>
<keyword evidence="1" id="KW-0472">Membrane</keyword>
<dbReference type="InterPro" id="IPR050796">
    <property type="entry name" value="SCF_F-box_component"/>
</dbReference>